<sequence>MAIHRTALKKTIILAILGGVVLLASTSNAFAQDRSFGPFTNSKEFRDLLVKLANFISKFGLSLVAFFLVLSGFKFISAQGNVQKLESAKKMFYWTVVGAILVVGAGAIAKIVIEFGEKL</sequence>
<comment type="caution">
    <text evidence="3">The sequence shown here is derived from an EMBL/GenBank/DDBJ whole genome shotgun (WGS) entry which is preliminary data.</text>
</comment>
<gene>
    <name evidence="3" type="ORF">UY02_C0050G0002</name>
</gene>
<dbReference type="InterPro" id="IPR007039">
    <property type="entry name" value="TrbC/VirB2"/>
</dbReference>
<name>A0A0G1T0Y4_9BACT</name>
<dbReference type="Pfam" id="PF04956">
    <property type="entry name" value="TrbC"/>
    <property type="match status" value="1"/>
</dbReference>
<protein>
    <recommendedName>
        <fullName evidence="5">TrbC/VIRB2 family protein</fullName>
    </recommendedName>
</protein>
<evidence type="ECO:0000313" key="3">
    <source>
        <dbReference type="EMBL" id="KKU75486.1"/>
    </source>
</evidence>
<evidence type="ECO:0000256" key="1">
    <source>
        <dbReference type="SAM" id="Phobius"/>
    </source>
</evidence>
<dbReference type="Proteomes" id="UP000034682">
    <property type="component" value="Unassembled WGS sequence"/>
</dbReference>
<dbReference type="EMBL" id="LCOK01000050">
    <property type="protein sequence ID" value="KKU75486.1"/>
    <property type="molecule type" value="Genomic_DNA"/>
</dbReference>
<keyword evidence="1" id="KW-0812">Transmembrane</keyword>
<keyword evidence="1" id="KW-0472">Membrane</keyword>
<evidence type="ECO:0000256" key="2">
    <source>
        <dbReference type="SAM" id="SignalP"/>
    </source>
</evidence>
<keyword evidence="1" id="KW-1133">Transmembrane helix</keyword>
<dbReference type="AlphaFoldDB" id="A0A0G1T0Y4"/>
<reference evidence="3 4" key="1">
    <citation type="journal article" date="2015" name="Nature">
        <title>rRNA introns, odd ribosomes, and small enigmatic genomes across a large radiation of phyla.</title>
        <authorList>
            <person name="Brown C.T."/>
            <person name="Hug L.A."/>
            <person name="Thomas B.C."/>
            <person name="Sharon I."/>
            <person name="Castelle C.J."/>
            <person name="Singh A."/>
            <person name="Wilkins M.J."/>
            <person name="Williams K.H."/>
            <person name="Banfield J.F."/>
        </authorList>
    </citation>
    <scope>NUCLEOTIDE SEQUENCE [LARGE SCALE GENOMIC DNA]</scope>
</reference>
<feature type="chain" id="PRO_5002539690" description="TrbC/VIRB2 family protein" evidence="2">
    <location>
        <begin position="32"/>
        <end position="119"/>
    </location>
</feature>
<proteinExistence type="predicted"/>
<evidence type="ECO:0008006" key="5">
    <source>
        <dbReference type="Google" id="ProtNLM"/>
    </source>
</evidence>
<evidence type="ECO:0000313" key="4">
    <source>
        <dbReference type="Proteomes" id="UP000034682"/>
    </source>
</evidence>
<accession>A0A0G1T0Y4</accession>
<feature type="transmembrane region" description="Helical" evidence="1">
    <location>
        <begin position="55"/>
        <end position="76"/>
    </location>
</feature>
<organism evidence="3 4">
    <name type="scientific">Candidatus Giovannonibacteria bacterium GW2011_GWB1_47_6b</name>
    <dbReference type="NCBI Taxonomy" id="1618655"/>
    <lineage>
        <taxon>Bacteria</taxon>
        <taxon>Candidatus Giovannoniibacteriota</taxon>
    </lineage>
</organism>
<keyword evidence="2" id="KW-0732">Signal</keyword>
<feature type="signal peptide" evidence="2">
    <location>
        <begin position="1"/>
        <end position="31"/>
    </location>
</feature>
<feature type="transmembrane region" description="Helical" evidence="1">
    <location>
        <begin position="92"/>
        <end position="113"/>
    </location>
</feature>